<dbReference type="Proteomes" id="UP000299102">
    <property type="component" value="Unassembled WGS sequence"/>
</dbReference>
<accession>A0A4C1TTK3</accession>
<feature type="compositionally biased region" description="Basic and acidic residues" evidence="1">
    <location>
        <begin position="197"/>
        <end position="207"/>
    </location>
</feature>
<proteinExistence type="predicted"/>
<keyword evidence="3" id="KW-1185">Reference proteome</keyword>
<evidence type="ECO:0000313" key="2">
    <source>
        <dbReference type="EMBL" id="GBP17353.1"/>
    </source>
</evidence>
<organism evidence="2 3">
    <name type="scientific">Eumeta variegata</name>
    <name type="common">Bagworm moth</name>
    <name type="synonym">Eumeta japonica</name>
    <dbReference type="NCBI Taxonomy" id="151549"/>
    <lineage>
        <taxon>Eukaryota</taxon>
        <taxon>Metazoa</taxon>
        <taxon>Ecdysozoa</taxon>
        <taxon>Arthropoda</taxon>
        <taxon>Hexapoda</taxon>
        <taxon>Insecta</taxon>
        <taxon>Pterygota</taxon>
        <taxon>Neoptera</taxon>
        <taxon>Endopterygota</taxon>
        <taxon>Lepidoptera</taxon>
        <taxon>Glossata</taxon>
        <taxon>Ditrysia</taxon>
        <taxon>Tineoidea</taxon>
        <taxon>Psychidae</taxon>
        <taxon>Oiketicinae</taxon>
        <taxon>Eumeta</taxon>
    </lineage>
</organism>
<sequence>MDVFWWREGSCQRLNRSIQRIVQRCFDPQKSCFRLQEFNMSASEVAFLSEGYEGIRKSVPFNLVYVKFTALKSPSTKKQNYRGPEFSVPLEWTRRGVRVRRAGGGRPRVAAIARRLPYPPLICGSEWTTATRHVTGEVAQGEFATSSSLLYYYFIDCSKTMDELAESVRARGGRGGAGRARGTQSVGQGWRDLVRRPRAHAEIRDETESQDSGGREAGAAGAALTLSGRLAPVTTSHVRYYRHELFALIIDLDTIEGPADAPAFAYLMNCE</sequence>
<reference evidence="2 3" key="1">
    <citation type="journal article" date="2019" name="Commun. Biol.">
        <title>The bagworm genome reveals a unique fibroin gene that provides high tensile strength.</title>
        <authorList>
            <person name="Kono N."/>
            <person name="Nakamura H."/>
            <person name="Ohtoshi R."/>
            <person name="Tomita M."/>
            <person name="Numata K."/>
            <person name="Arakawa K."/>
        </authorList>
    </citation>
    <scope>NUCLEOTIDE SEQUENCE [LARGE SCALE GENOMIC DNA]</scope>
</reference>
<gene>
    <name evidence="2" type="ORF">EVAR_17836_1</name>
</gene>
<name>A0A4C1TTK3_EUMVA</name>
<dbReference type="EMBL" id="BGZK01000086">
    <property type="protein sequence ID" value="GBP17353.1"/>
    <property type="molecule type" value="Genomic_DNA"/>
</dbReference>
<evidence type="ECO:0000256" key="1">
    <source>
        <dbReference type="SAM" id="MobiDB-lite"/>
    </source>
</evidence>
<feature type="region of interest" description="Disordered" evidence="1">
    <location>
        <begin position="197"/>
        <end position="218"/>
    </location>
</feature>
<comment type="caution">
    <text evidence="2">The sequence shown here is derived from an EMBL/GenBank/DDBJ whole genome shotgun (WGS) entry which is preliminary data.</text>
</comment>
<dbReference type="AlphaFoldDB" id="A0A4C1TTK3"/>
<evidence type="ECO:0000313" key="3">
    <source>
        <dbReference type="Proteomes" id="UP000299102"/>
    </source>
</evidence>
<protein>
    <submittedName>
        <fullName evidence="2">Uncharacterized protein</fullName>
    </submittedName>
</protein>